<evidence type="ECO:0000313" key="2">
    <source>
        <dbReference type="Proteomes" id="UP000558475"/>
    </source>
</evidence>
<dbReference type="EMBL" id="JAAXZB010000001">
    <property type="protein sequence ID" value="NKW09121.1"/>
    <property type="molecule type" value="Genomic_DNA"/>
</dbReference>
<protein>
    <submittedName>
        <fullName evidence="1">Uncharacterized protein</fullName>
    </submittedName>
</protein>
<comment type="caution">
    <text evidence="1">The sequence shown here is derived from an EMBL/GenBank/DDBJ whole genome shotgun (WGS) entry which is preliminary data.</text>
</comment>
<reference evidence="1 2" key="1">
    <citation type="submission" date="2020-04" db="EMBL/GenBank/DDBJ databases">
        <title>Whole genome sequencing of clinical and environmental type strains of Ochrobactrum.</title>
        <authorList>
            <person name="Dharne M."/>
        </authorList>
    </citation>
    <scope>NUCLEOTIDE SEQUENCE [LARGE SCALE GENOMIC DNA]</scope>
    <source>
        <strain evidence="1 2">DSM 13340</strain>
    </source>
</reference>
<sequence length="87" mass="9408">MSGLGIGFTGETEDVNLHQMLKGGASEESGLALPSVCSCNLFTVLGNVELHYVNFNVIWKESVVDSAKRRDSPHTCELNGIKAAWAR</sequence>
<organism evidence="1 2">
    <name type="scientific">Brucella tritici</name>
    <dbReference type="NCBI Taxonomy" id="94626"/>
    <lineage>
        <taxon>Bacteria</taxon>
        <taxon>Pseudomonadati</taxon>
        <taxon>Pseudomonadota</taxon>
        <taxon>Alphaproteobacteria</taxon>
        <taxon>Hyphomicrobiales</taxon>
        <taxon>Brucellaceae</taxon>
        <taxon>Brucella/Ochrobactrum group</taxon>
        <taxon>Brucella</taxon>
    </lineage>
</organism>
<accession>A0A7X6JBL0</accession>
<gene>
    <name evidence="1" type="ORF">HGG76_02430</name>
</gene>
<evidence type="ECO:0000313" key="1">
    <source>
        <dbReference type="EMBL" id="NKW09121.1"/>
    </source>
</evidence>
<proteinExistence type="predicted"/>
<dbReference type="AlphaFoldDB" id="A0A7X6JBL0"/>
<dbReference type="Proteomes" id="UP000558475">
    <property type="component" value="Unassembled WGS sequence"/>
</dbReference>
<name>A0A7X6JBL0_9HYPH</name>